<keyword evidence="1" id="KW-0732">Signal</keyword>
<dbReference type="Proteomes" id="UP001517376">
    <property type="component" value="Unassembled WGS sequence"/>
</dbReference>
<keyword evidence="3" id="KW-1185">Reference proteome</keyword>
<feature type="chain" id="PRO_5046717512" description="Transglutaminase" evidence="1">
    <location>
        <begin position="23"/>
        <end position="212"/>
    </location>
</feature>
<reference evidence="3" key="1">
    <citation type="submission" date="2020-01" db="EMBL/GenBank/DDBJ databases">
        <title>Sphingomonas sp. strain CSW-10.</title>
        <authorList>
            <person name="Chen W.-M."/>
        </authorList>
    </citation>
    <scope>NUCLEOTIDE SEQUENCE [LARGE SCALE GENOMIC DNA]</scope>
    <source>
        <strain evidence="3">CCP-1</strain>
    </source>
</reference>
<proteinExistence type="predicted"/>
<dbReference type="PANTHER" id="PTHR39327">
    <property type="match status" value="1"/>
</dbReference>
<dbReference type="Gene3D" id="3.10.620.30">
    <property type="match status" value="1"/>
</dbReference>
<evidence type="ECO:0008006" key="4">
    <source>
        <dbReference type="Google" id="ProtNLM"/>
    </source>
</evidence>
<accession>A0ABW9Y1J5</accession>
<name>A0ABW9Y1J5_9RHOB</name>
<evidence type="ECO:0000313" key="2">
    <source>
        <dbReference type="EMBL" id="NBE06391.1"/>
    </source>
</evidence>
<sequence>MRLLCTASAALCLVLATGAPSAASEGGVPPFLPAKQTAPAPDGAAKLCQTYPWACAGKLAANATEGALLDVAADINRKANATIPAISDQAQYGRAEHWSLPGDLGGDCEDYVLYKKQALIAAGVPARSLLIAVVLDRRDSPHAVLILRTEAGDYVLDNVTDRILPWARTGYTFISMQNPDNPARWVMVFEQAPRRLAAGIGLQTGNVTTAMD</sequence>
<comment type="caution">
    <text evidence="2">The sequence shown here is derived from an EMBL/GenBank/DDBJ whole genome shotgun (WGS) entry which is preliminary data.</text>
</comment>
<dbReference type="PANTHER" id="PTHR39327:SF1">
    <property type="entry name" value="BLR5470 PROTEIN"/>
    <property type="match status" value="1"/>
</dbReference>
<gene>
    <name evidence="2" type="ORF">GU920_02510</name>
</gene>
<dbReference type="EMBL" id="JAAATW010000001">
    <property type="protein sequence ID" value="NBE06391.1"/>
    <property type="molecule type" value="Genomic_DNA"/>
</dbReference>
<feature type="signal peptide" evidence="1">
    <location>
        <begin position="1"/>
        <end position="22"/>
    </location>
</feature>
<organism evidence="2 3">
    <name type="scientific">Paragemmobacter ruber</name>
    <dbReference type="NCBI Taxonomy" id="1985673"/>
    <lineage>
        <taxon>Bacteria</taxon>
        <taxon>Pseudomonadati</taxon>
        <taxon>Pseudomonadota</taxon>
        <taxon>Alphaproteobacteria</taxon>
        <taxon>Rhodobacterales</taxon>
        <taxon>Paracoccaceae</taxon>
        <taxon>Paragemmobacter</taxon>
    </lineage>
</organism>
<protein>
    <recommendedName>
        <fullName evidence="4">Transglutaminase</fullName>
    </recommendedName>
</protein>
<dbReference type="Pfam" id="PF06035">
    <property type="entry name" value="Peptidase_C93"/>
    <property type="match status" value="1"/>
</dbReference>
<dbReference type="InterPro" id="IPR010319">
    <property type="entry name" value="Transglutaminase-like_Cys_pept"/>
</dbReference>
<evidence type="ECO:0000256" key="1">
    <source>
        <dbReference type="SAM" id="SignalP"/>
    </source>
</evidence>
<evidence type="ECO:0000313" key="3">
    <source>
        <dbReference type="Proteomes" id="UP001517376"/>
    </source>
</evidence>